<name>A0A9K3CMI8_9EUKA</name>
<sequence>MASAGKNRRKRRKKAAKAVCVPLAPVCEWPEEGGEDSEALREMGAFRLTDLIPPKAMNGGSHIVTHIGHSTLLVLCWSTIYNETPDQQCTAYIIEPVTGSDSTRELKLKCQQIHMPMIGPSPSVTMLDGKVYVFGGDLQYYYQRRVIRITDAEKEGLIKDGKFYGDESFNTYSTACVNDLHVLSLDTLTWTSKVYNEKKPDHRMRRVMKRKPAPRVDPIAYTYNGLLVINGGQGVFDYDGTGLSGLISVYDPETDKWGEGSSTTLLEKYGTHSVGEGYHKQYLQVSPGEGGWKSMFTEAAARRGLTHLWRESLGVIQLPGHRDIKPQDDQLELQDDIGGLHDYGAVLPHSIEVAESESFMSDADGPFDAQFCPLGVEFCPGIVMLFAADGVVHVCSVNPALSYPDHTLQWADLCQRVSHEK</sequence>
<keyword evidence="2" id="KW-1185">Reference proteome</keyword>
<dbReference type="Proteomes" id="UP000265618">
    <property type="component" value="Unassembled WGS sequence"/>
</dbReference>
<gene>
    <name evidence="1" type="ORF">KIPB_000564</name>
</gene>
<dbReference type="InterPro" id="IPR015915">
    <property type="entry name" value="Kelch-typ_b-propeller"/>
</dbReference>
<dbReference type="SUPFAM" id="SSF117281">
    <property type="entry name" value="Kelch motif"/>
    <property type="match status" value="1"/>
</dbReference>
<dbReference type="EMBL" id="BDIP01000067">
    <property type="protein sequence ID" value="GIQ79861.1"/>
    <property type="molecule type" value="Genomic_DNA"/>
</dbReference>
<protein>
    <submittedName>
        <fullName evidence="1">Uncharacterized protein</fullName>
    </submittedName>
</protein>
<dbReference type="AlphaFoldDB" id="A0A9K3CMI8"/>
<evidence type="ECO:0000313" key="1">
    <source>
        <dbReference type="EMBL" id="GIQ79861.1"/>
    </source>
</evidence>
<proteinExistence type="predicted"/>
<dbReference type="Gene3D" id="2.120.10.80">
    <property type="entry name" value="Kelch-type beta propeller"/>
    <property type="match status" value="1"/>
</dbReference>
<accession>A0A9K3CMI8</accession>
<comment type="caution">
    <text evidence="1">The sequence shown here is derived from an EMBL/GenBank/DDBJ whole genome shotgun (WGS) entry which is preliminary data.</text>
</comment>
<reference evidence="1 2" key="1">
    <citation type="journal article" date="2018" name="PLoS ONE">
        <title>The draft genome of Kipferlia bialata reveals reductive genome evolution in fornicate parasites.</title>
        <authorList>
            <person name="Tanifuji G."/>
            <person name="Takabayashi S."/>
            <person name="Kume K."/>
            <person name="Takagi M."/>
            <person name="Nakayama T."/>
            <person name="Kamikawa R."/>
            <person name="Inagaki Y."/>
            <person name="Hashimoto T."/>
        </authorList>
    </citation>
    <scope>NUCLEOTIDE SEQUENCE [LARGE SCALE GENOMIC DNA]</scope>
    <source>
        <strain evidence="1">NY0173</strain>
    </source>
</reference>
<evidence type="ECO:0000313" key="2">
    <source>
        <dbReference type="Proteomes" id="UP000265618"/>
    </source>
</evidence>
<organism evidence="1 2">
    <name type="scientific">Kipferlia bialata</name>
    <dbReference type="NCBI Taxonomy" id="797122"/>
    <lineage>
        <taxon>Eukaryota</taxon>
        <taxon>Metamonada</taxon>
        <taxon>Carpediemonas-like organisms</taxon>
        <taxon>Kipferlia</taxon>
    </lineage>
</organism>